<feature type="region of interest" description="Disordered" evidence="1">
    <location>
        <begin position="1"/>
        <end position="32"/>
    </location>
</feature>
<protein>
    <submittedName>
        <fullName evidence="3">Uncharacterized protein</fullName>
    </submittedName>
</protein>
<evidence type="ECO:0000256" key="1">
    <source>
        <dbReference type="SAM" id="MobiDB-lite"/>
    </source>
</evidence>
<organism evidence="3 4">
    <name type="scientific">Grifola frondosa</name>
    <name type="common">Maitake</name>
    <name type="synonym">Polyporus frondosus</name>
    <dbReference type="NCBI Taxonomy" id="5627"/>
    <lineage>
        <taxon>Eukaryota</taxon>
        <taxon>Fungi</taxon>
        <taxon>Dikarya</taxon>
        <taxon>Basidiomycota</taxon>
        <taxon>Agaricomycotina</taxon>
        <taxon>Agaricomycetes</taxon>
        <taxon>Polyporales</taxon>
        <taxon>Grifolaceae</taxon>
        <taxon>Grifola</taxon>
    </lineage>
</organism>
<keyword evidence="2" id="KW-1133">Transmembrane helix</keyword>
<evidence type="ECO:0000313" key="3">
    <source>
        <dbReference type="EMBL" id="OBZ68151.1"/>
    </source>
</evidence>
<comment type="caution">
    <text evidence="3">The sequence shown here is derived from an EMBL/GenBank/DDBJ whole genome shotgun (WGS) entry which is preliminary data.</text>
</comment>
<keyword evidence="2" id="KW-0812">Transmembrane</keyword>
<keyword evidence="2" id="KW-0472">Membrane</keyword>
<gene>
    <name evidence="3" type="ORF">A0H81_11885</name>
</gene>
<sequence length="256" mass="27969">MSYASVAAQNIPSPSQQPHPDQALFNTDPPTADNIADDAAKLNIVSPDFKAHPETLTSEAHIQPDADLPPSGDHKHAKHHKAKKYAHEAEQEGIYLWNLTKRHLFRPAVAGGFVGLLNIGLISGAAYCFYTKPHLRRDAKVIASTAAVTLTLASAECYAAERYSKTPAGQHEERKAKEDGALIYRCAREHILRPGVLGGLLGLLNAGILGTLGFFAYANWNKPSWDTRTVSAISIGLLTLWSGEGYVAERYRRTHH</sequence>
<evidence type="ECO:0000313" key="4">
    <source>
        <dbReference type="Proteomes" id="UP000092993"/>
    </source>
</evidence>
<dbReference type="EMBL" id="LUGG01000022">
    <property type="protein sequence ID" value="OBZ68151.1"/>
    <property type="molecule type" value="Genomic_DNA"/>
</dbReference>
<feature type="compositionally biased region" description="Polar residues" evidence="1">
    <location>
        <begin position="7"/>
        <end position="29"/>
    </location>
</feature>
<feature type="transmembrane region" description="Helical" evidence="2">
    <location>
        <begin position="108"/>
        <end position="130"/>
    </location>
</feature>
<dbReference type="OrthoDB" id="2553651at2759"/>
<dbReference type="Proteomes" id="UP000092993">
    <property type="component" value="Unassembled WGS sequence"/>
</dbReference>
<dbReference type="AlphaFoldDB" id="A0A1C7LTM3"/>
<keyword evidence="4" id="KW-1185">Reference proteome</keyword>
<accession>A0A1C7LTM3</accession>
<feature type="transmembrane region" description="Helical" evidence="2">
    <location>
        <begin position="195"/>
        <end position="218"/>
    </location>
</feature>
<name>A0A1C7LTM3_GRIFR</name>
<dbReference type="OMA" id="WDNRIIG"/>
<proteinExistence type="predicted"/>
<reference evidence="3 4" key="1">
    <citation type="submission" date="2016-03" db="EMBL/GenBank/DDBJ databases">
        <title>Whole genome sequencing of Grifola frondosa 9006-11.</title>
        <authorList>
            <person name="Min B."/>
            <person name="Park H."/>
            <person name="Kim J.-G."/>
            <person name="Cho H."/>
            <person name="Oh Y.-L."/>
            <person name="Kong W.-S."/>
            <person name="Choi I.-G."/>
        </authorList>
    </citation>
    <scope>NUCLEOTIDE SEQUENCE [LARGE SCALE GENOMIC DNA]</scope>
    <source>
        <strain evidence="3 4">9006-11</strain>
    </source>
</reference>
<dbReference type="STRING" id="5627.A0A1C7LTM3"/>
<feature type="transmembrane region" description="Helical" evidence="2">
    <location>
        <begin position="230"/>
        <end position="248"/>
    </location>
</feature>
<evidence type="ECO:0000256" key="2">
    <source>
        <dbReference type="SAM" id="Phobius"/>
    </source>
</evidence>